<evidence type="ECO:0000313" key="2">
    <source>
        <dbReference type="EMBL" id="GEZ30088.1"/>
    </source>
</evidence>
<reference evidence="2" key="1">
    <citation type="journal article" date="2019" name="Sci. Rep.">
        <title>Draft genome of Tanacetum cinerariifolium, the natural source of mosquito coil.</title>
        <authorList>
            <person name="Yamashiro T."/>
            <person name="Shiraishi A."/>
            <person name="Satake H."/>
            <person name="Nakayama K."/>
        </authorList>
    </citation>
    <scope>NUCLEOTIDE SEQUENCE</scope>
</reference>
<evidence type="ECO:0000256" key="1">
    <source>
        <dbReference type="SAM" id="MobiDB-lite"/>
    </source>
</evidence>
<dbReference type="EMBL" id="BKCJ010262791">
    <property type="protein sequence ID" value="GEZ30088.1"/>
    <property type="molecule type" value="Genomic_DNA"/>
</dbReference>
<proteinExistence type="predicted"/>
<name>A0A699I9S1_TANCI</name>
<feature type="region of interest" description="Disordered" evidence="1">
    <location>
        <begin position="208"/>
        <end position="243"/>
    </location>
</feature>
<comment type="caution">
    <text evidence="2">The sequence shown here is derived from an EMBL/GenBank/DDBJ whole genome shotgun (WGS) entry which is preliminary data.</text>
</comment>
<gene>
    <name evidence="2" type="ORF">Tci_502061</name>
</gene>
<evidence type="ECO:0008006" key="3">
    <source>
        <dbReference type="Google" id="ProtNLM"/>
    </source>
</evidence>
<dbReference type="AlphaFoldDB" id="A0A699I9S1"/>
<protein>
    <recommendedName>
        <fullName evidence="3">Transposase (Putative), gypsy type</fullName>
    </recommendedName>
</protein>
<organism evidence="2">
    <name type="scientific">Tanacetum cinerariifolium</name>
    <name type="common">Dalmatian daisy</name>
    <name type="synonym">Chrysanthemum cinerariifolium</name>
    <dbReference type="NCBI Taxonomy" id="118510"/>
    <lineage>
        <taxon>Eukaryota</taxon>
        <taxon>Viridiplantae</taxon>
        <taxon>Streptophyta</taxon>
        <taxon>Embryophyta</taxon>
        <taxon>Tracheophyta</taxon>
        <taxon>Spermatophyta</taxon>
        <taxon>Magnoliopsida</taxon>
        <taxon>eudicotyledons</taxon>
        <taxon>Gunneridae</taxon>
        <taxon>Pentapetalae</taxon>
        <taxon>asterids</taxon>
        <taxon>campanulids</taxon>
        <taxon>Asterales</taxon>
        <taxon>Asteraceae</taxon>
        <taxon>Asteroideae</taxon>
        <taxon>Anthemideae</taxon>
        <taxon>Anthemidinae</taxon>
        <taxon>Tanacetum</taxon>
    </lineage>
</organism>
<sequence>MVRWRNGGGGREDRKTVKVMGCFGTSVYPCVLRDYLSLHDVPLPLLGEMWKAFSAFCEKFHIPEEVHHVLPNRDNKIHERPVGKIELYTRLFDFANFRLPLSTFLVDILSRHYTLDEDIYPSFVDKDGEDMDIFAFIHTLDPTKVKVFERERQEDEPRLLETTVSPTVPLLLVAPDRGESELEASINIQPIAETMDIAAEDVVPLQPRHQKKRKTVVAGAGEPSHPPKKLREDHGTLSRASIGGKSRSAVQRLLVGAMHNAKVRGDPIPTLPFVTSSVSATPERKGEGHTDSVTILNLQTISAPQRFVISLDSSHHSDANIVEAKVDSFARPSVPVITAATTVTSTANPAIVIKEKIVKPSLFAVDSALAGGTDPAMGCFMDLSGSDFLVGDDGRVFREMVDEFSPSKFFASIYEMEHGQLFTEFNVGAVRQMSLSAELLKSRDEEIKNLKAQLLLKEAKAAKAIRLRAEASHFEVTEKSLRDEVNALNGRDTILEKERNALDVKVTDLEATVASKERELTDSAQLTCIKSQNDDVTDQVHELQDAQLKVVNEKFNKFYTDFVEVALHLKERFYPHLLTTIAGRRWLLTHGMELAIAKCLNSPEYLLALGTAVSKAIEKGMQDGLAVGITHGREGRALTDVAAHNPFVEVNYVSAVQQLQSVNFILLAKLKKNKDVSIEALMNFLHIEKHLAERLGLNESQPHADKLMVSIHHSPDKTVVGASALSLVLDVSDARVRRIRENIMSHRSLLQDVFIPLVGPLSVAALTGMEGTSDAVSATGDITTTFFVTLASSGTVTPLFVDDYRVMGTDDQSAVNENVVDKDANPFPNVDDAELNIPQ</sequence>
<accession>A0A699I9S1</accession>